<dbReference type="Pfam" id="PF12937">
    <property type="entry name" value="F-box-like"/>
    <property type="match status" value="1"/>
</dbReference>
<dbReference type="InterPro" id="IPR036047">
    <property type="entry name" value="F-box-like_dom_sf"/>
</dbReference>
<proteinExistence type="predicted"/>
<accession>A0A8J5BZ41</accession>
<dbReference type="Proteomes" id="UP000734854">
    <property type="component" value="Unassembled WGS sequence"/>
</dbReference>
<dbReference type="InterPro" id="IPR001810">
    <property type="entry name" value="F-box_dom"/>
</dbReference>
<reference evidence="2 3" key="1">
    <citation type="submission" date="2020-08" db="EMBL/GenBank/DDBJ databases">
        <title>Plant Genome Project.</title>
        <authorList>
            <person name="Zhang R.-G."/>
        </authorList>
    </citation>
    <scope>NUCLEOTIDE SEQUENCE [LARGE SCALE GENOMIC DNA]</scope>
    <source>
        <tissue evidence="2">Rhizome</tissue>
    </source>
</reference>
<dbReference type="Gene3D" id="3.80.10.10">
    <property type="entry name" value="Ribonuclease Inhibitor"/>
    <property type="match status" value="1"/>
</dbReference>
<dbReference type="SUPFAM" id="SSF81383">
    <property type="entry name" value="F-box domain"/>
    <property type="match status" value="1"/>
</dbReference>
<dbReference type="EMBL" id="JACMSC010000022">
    <property type="protein sequence ID" value="KAG6469088.1"/>
    <property type="molecule type" value="Genomic_DNA"/>
</dbReference>
<dbReference type="InterPro" id="IPR032675">
    <property type="entry name" value="LRR_dom_sf"/>
</dbReference>
<dbReference type="AlphaFoldDB" id="A0A8J5BZ41"/>
<sequence>MFTNERAIGRPVVLTFAVVDRDQFRPVSTRATGRSSPAGATEAWASESSSTISRIPNLDAGPYSVFRAAVMEPLVPKRRLCPSAVYPTASASPPTARPVVVATDHILEKLLALPDPFVSLEVSLERLLDSRLLEMEKDQLVDGAMEAGSALLEAARRSARRRASMHNCSSWPLASDLTIKVFSKLDTQSLCHAAATCSMFNKCATDPMCYENIDLTAEVPKVNNTVVSKMIQHAGKNLQSLKLGIRSNPASTTEFRPLSYSTIHPMEASGLSWSQKRPRQGRETSLLTRSCLLALSVDGSAAGTLLRRLHLYNIDKMDTSALCTALSACQFLLDVEVVGL</sequence>
<organism evidence="2 3">
    <name type="scientific">Zingiber officinale</name>
    <name type="common">Ginger</name>
    <name type="synonym">Amomum zingiber</name>
    <dbReference type="NCBI Taxonomy" id="94328"/>
    <lineage>
        <taxon>Eukaryota</taxon>
        <taxon>Viridiplantae</taxon>
        <taxon>Streptophyta</taxon>
        <taxon>Embryophyta</taxon>
        <taxon>Tracheophyta</taxon>
        <taxon>Spermatophyta</taxon>
        <taxon>Magnoliopsida</taxon>
        <taxon>Liliopsida</taxon>
        <taxon>Zingiberales</taxon>
        <taxon>Zingiberaceae</taxon>
        <taxon>Zingiber</taxon>
    </lineage>
</organism>
<keyword evidence="3" id="KW-1185">Reference proteome</keyword>
<evidence type="ECO:0000313" key="3">
    <source>
        <dbReference type="Proteomes" id="UP000734854"/>
    </source>
</evidence>
<comment type="caution">
    <text evidence="2">The sequence shown here is derived from an EMBL/GenBank/DDBJ whole genome shotgun (WGS) entry which is preliminary data.</text>
</comment>
<gene>
    <name evidence="2" type="ORF">ZIOFF_073786</name>
</gene>
<evidence type="ECO:0000313" key="2">
    <source>
        <dbReference type="EMBL" id="KAG6469088.1"/>
    </source>
</evidence>
<name>A0A8J5BZ41_ZINOF</name>
<protein>
    <recommendedName>
        <fullName evidence="1">F-box domain-containing protein</fullName>
    </recommendedName>
</protein>
<feature type="domain" description="F-box" evidence="1">
    <location>
        <begin position="176"/>
        <end position="215"/>
    </location>
</feature>
<evidence type="ECO:0000259" key="1">
    <source>
        <dbReference type="Pfam" id="PF12937"/>
    </source>
</evidence>